<name>A0ABD3FIN5_9STRA</name>
<sequence>MNGYVDTNASSEFKVPSECDGRMIPYKLAVVPDNAFTREYFLQTMDLWYPRVDLFNTSTSLQFASLSESVAYFDTEDALEEYAKGKSYGSSLDNPRIYGGIVFDKYPSGEDIGSFSSIEYTLRLNSTESSSGGLGFIPPTNGNAAALYPSQKSISTDYYTRYTLTGFMTLQTLVTRFVSCMPDWDSTKQTTTGQCQREKATATTSDELDERLLNSLENDAMLQSALSEYATATGSTNVTLADTLSLLSTTSKEALLTPLRQAPQPYLGSSVAPFPMEAYTSSPFYDSISGVFAIIFIMSYLYITSRILVVFIQEKELRLRE</sequence>
<organism evidence="2 3">
    <name type="scientific">Phytophthora oleae</name>
    <dbReference type="NCBI Taxonomy" id="2107226"/>
    <lineage>
        <taxon>Eukaryota</taxon>
        <taxon>Sar</taxon>
        <taxon>Stramenopiles</taxon>
        <taxon>Oomycota</taxon>
        <taxon>Peronosporomycetes</taxon>
        <taxon>Peronosporales</taxon>
        <taxon>Peronosporaceae</taxon>
        <taxon>Phytophthora</taxon>
    </lineage>
</organism>
<dbReference type="AlphaFoldDB" id="A0ABD3FIN5"/>
<evidence type="ECO:0008006" key="4">
    <source>
        <dbReference type="Google" id="ProtNLM"/>
    </source>
</evidence>
<accession>A0ABD3FIN5</accession>
<evidence type="ECO:0000256" key="1">
    <source>
        <dbReference type="SAM" id="Phobius"/>
    </source>
</evidence>
<keyword evidence="1" id="KW-0812">Transmembrane</keyword>
<dbReference type="EMBL" id="JBIMZQ010000019">
    <property type="protein sequence ID" value="KAL3665720.1"/>
    <property type="molecule type" value="Genomic_DNA"/>
</dbReference>
<evidence type="ECO:0000313" key="2">
    <source>
        <dbReference type="EMBL" id="KAL3665720.1"/>
    </source>
</evidence>
<keyword evidence="3" id="KW-1185">Reference proteome</keyword>
<proteinExistence type="predicted"/>
<reference evidence="2 3" key="1">
    <citation type="submission" date="2024-09" db="EMBL/GenBank/DDBJ databases">
        <title>Genome sequencing and assembly of Phytophthora oleae, isolate VK10A, causative agent of rot of olive drupes.</title>
        <authorList>
            <person name="Conti Taguali S."/>
            <person name="Riolo M."/>
            <person name="La Spada F."/>
            <person name="Cacciola S.O."/>
            <person name="Dionisio G."/>
        </authorList>
    </citation>
    <scope>NUCLEOTIDE SEQUENCE [LARGE SCALE GENOMIC DNA]</scope>
    <source>
        <strain evidence="2 3">VK10A</strain>
    </source>
</reference>
<feature type="transmembrane region" description="Helical" evidence="1">
    <location>
        <begin position="290"/>
        <end position="312"/>
    </location>
</feature>
<evidence type="ECO:0000313" key="3">
    <source>
        <dbReference type="Proteomes" id="UP001632037"/>
    </source>
</evidence>
<keyword evidence="1" id="KW-1133">Transmembrane helix</keyword>
<keyword evidence="1" id="KW-0472">Membrane</keyword>
<protein>
    <recommendedName>
        <fullName evidence="4">Polycystin domain-containing protein</fullName>
    </recommendedName>
</protein>
<comment type="caution">
    <text evidence="2">The sequence shown here is derived from an EMBL/GenBank/DDBJ whole genome shotgun (WGS) entry which is preliminary data.</text>
</comment>
<dbReference type="Proteomes" id="UP001632037">
    <property type="component" value="Unassembled WGS sequence"/>
</dbReference>
<gene>
    <name evidence="2" type="ORF">V7S43_009153</name>
</gene>